<protein>
    <recommendedName>
        <fullName evidence="2">DUF7210 domain-containing protein</fullName>
    </recommendedName>
</protein>
<dbReference type="AlphaFoldDB" id="A0A484T543"/>
<organism evidence="4">
    <name type="scientific">plant metagenome</name>
    <dbReference type="NCBI Taxonomy" id="1297885"/>
    <lineage>
        <taxon>unclassified sequences</taxon>
        <taxon>metagenomes</taxon>
        <taxon>organismal metagenomes</taxon>
    </lineage>
</organism>
<name>A0A484T543_9ZZZZ</name>
<dbReference type="Pfam" id="PF23843">
    <property type="entry name" value="DUF7210"/>
    <property type="match status" value="1"/>
</dbReference>
<feature type="compositionally biased region" description="Basic residues" evidence="1">
    <location>
        <begin position="56"/>
        <end position="67"/>
    </location>
</feature>
<sequence>MTLKSRHTHAGIPRQAGDSIRVTATERAWLESAGLVDPAPAAAASSARAASSVSRKPGRVRARQSKE</sequence>
<evidence type="ECO:0000313" key="3">
    <source>
        <dbReference type="EMBL" id="VFR34615.1"/>
    </source>
</evidence>
<evidence type="ECO:0000313" key="5">
    <source>
        <dbReference type="EMBL" id="VFR72118.1"/>
    </source>
</evidence>
<proteinExistence type="predicted"/>
<feature type="domain" description="DUF7210" evidence="2">
    <location>
        <begin position="2"/>
        <end position="35"/>
    </location>
</feature>
<evidence type="ECO:0000259" key="2">
    <source>
        <dbReference type="Pfam" id="PF23843"/>
    </source>
</evidence>
<gene>
    <name evidence="3" type="ORF">ANDA3_3740</name>
    <name evidence="5" type="ORF">DAR2_3590</name>
    <name evidence="4" type="ORF">DAR3_4186</name>
</gene>
<dbReference type="EMBL" id="CAADIC010000019">
    <property type="protein sequence ID" value="VFR34615.1"/>
    <property type="molecule type" value="Genomic_DNA"/>
</dbReference>
<evidence type="ECO:0000256" key="1">
    <source>
        <dbReference type="SAM" id="MobiDB-lite"/>
    </source>
</evidence>
<dbReference type="InterPro" id="IPR055634">
    <property type="entry name" value="DUF7210"/>
</dbReference>
<evidence type="ECO:0000313" key="4">
    <source>
        <dbReference type="EMBL" id="VFR70422.1"/>
    </source>
</evidence>
<reference evidence="4" key="1">
    <citation type="submission" date="2019-03" db="EMBL/GenBank/DDBJ databases">
        <authorList>
            <person name="Danneels B."/>
        </authorList>
    </citation>
    <scope>NUCLEOTIDE SEQUENCE</scope>
</reference>
<feature type="region of interest" description="Disordered" evidence="1">
    <location>
        <begin position="47"/>
        <end position="67"/>
    </location>
</feature>
<accession>A0A484T543</accession>
<dbReference type="EMBL" id="CAADIJ010000011">
    <property type="protein sequence ID" value="VFR70422.1"/>
    <property type="molecule type" value="Genomic_DNA"/>
</dbReference>
<dbReference type="EMBL" id="CAADIL010000016">
    <property type="protein sequence ID" value="VFR72118.1"/>
    <property type="molecule type" value="Genomic_DNA"/>
</dbReference>